<dbReference type="Pfam" id="PF00621">
    <property type="entry name" value="RhoGEF"/>
    <property type="match status" value="1"/>
</dbReference>
<gene>
    <name evidence="3" type="ORF">XELAEV_180183754mg</name>
</gene>
<dbReference type="PANTHER" id="PTHR13944">
    <property type="entry name" value="AGAP007712-PA"/>
    <property type="match status" value="1"/>
</dbReference>
<dbReference type="GO" id="GO:0005078">
    <property type="term" value="F:MAP-kinase scaffold activity"/>
    <property type="evidence" value="ECO:0007669"/>
    <property type="project" value="TreeGrafter"/>
</dbReference>
<dbReference type="InterPro" id="IPR051632">
    <property type="entry name" value="Rho_GEF"/>
</dbReference>
<dbReference type="SUPFAM" id="SSF48065">
    <property type="entry name" value="DBL homology domain (DH-domain)"/>
    <property type="match status" value="1"/>
</dbReference>
<dbReference type="GO" id="GO:0043123">
    <property type="term" value="P:positive regulation of canonical NF-kappaB signal transduction"/>
    <property type="evidence" value="ECO:0007669"/>
    <property type="project" value="TreeGrafter"/>
</dbReference>
<keyword evidence="1" id="KW-0863">Zinc-finger</keyword>
<dbReference type="GO" id="GO:0035023">
    <property type="term" value="P:regulation of Rho protein signal transduction"/>
    <property type="evidence" value="ECO:0007669"/>
    <property type="project" value="TreeGrafter"/>
</dbReference>
<dbReference type="Gene3D" id="1.20.900.10">
    <property type="entry name" value="Dbl homology (DH) domain"/>
    <property type="match status" value="1"/>
</dbReference>
<dbReference type="Proteomes" id="UP000694892">
    <property type="component" value="Chromosome 3L"/>
</dbReference>
<organism evidence="3 4">
    <name type="scientific">Xenopus laevis</name>
    <name type="common">African clawed frog</name>
    <dbReference type="NCBI Taxonomy" id="8355"/>
    <lineage>
        <taxon>Eukaryota</taxon>
        <taxon>Metazoa</taxon>
        <taxon>Chordata</taxon>
        <taxon>Craniata</taxon>
        <taxon>Vertebrata</taxon>
        <taxon>Euteleostomi</taxon>
        <taxon>Amphibia</taxon>
        <taxon>Batrachia</taxon>
        <taxon>Anura</taxon>
        <taxon>Pipoidea</taxon>
        <taxon>Pipidae</taxon>
        <taxon>Xenopodinae</taxon>
        <taxon>Xenopus</taxon>
        <taxon>Xenopus</taxon>
    </lineage>
</organism>
<feature type="non-terminal residue" evidence="3">
    <location>
        <position position="259"/>
    </location>
</feature>
<dbReference type="EMBL" id="CM004470">
    <property type="protein sequence ID" value="OCT89758.1"/>
    <property type="molecule type" value="Genomic_DNA"/>
</dbReference>
<dbReference type="GO" id="GO:0008270">
    <property type="term" value="F:zinc ion binding"/>
    <property type="evidence" value="ECO:0007669"/>
    <property type="project" value="UniProtKB-KW"/>
</dbReference>
<dbReference type="GO" id="GO:0015629">
    <property type="term" value="C:actin cytoskeleton"/>
    <property type="evidence" value="ECO:0007669"/>
    <property type="project" value="TreeGrafter"/>
</dbReference>
<keyword evidence="1" id="KW-0862">Zinc</keyword>
<dbReference type="GO" id="GO:0016020">
    <property type="term" value="C:membrane"/>
    <property type="evidence" value="ECO:0007669"/>
    <property type="project" value="TreeGrafter"/>
</dbReference>
<dbReference type="GO" id="GO:0005085">
    <property type="term" value="F:guanyl-nucleotide exchange factor activity"/>
    <property type="evidence" value="ECO:0007669"/>
    <property type="project" value="InterPro"/>
</dbReference>
<dbReference type="InterPro" id="IPR000219">
    <property type="entry name" value="DH_dom"/>
</dbReference>
<keyword evidence="1" id="KW-0479">Metal-binding</keyword>
<accession>A0A974DDH1</accession>
<dbReference type="OMA" id="ESYTACA"/>
<evidence type="ECO:0000256" key="1">
    <source>
        <dbReference type="ARBA" id="ARBA00022771"/>
    </source>
</evidence>
<sequence>CHSIVHKGCRESYTACAKVKMKQQKTLQPHDTSSLPVVMMRPKGSQIKERPRSAILAPEDNNFSALIGTRRSQNLSISKSISTQNIAGVGKDESLLGSWKYLSQSTDSLHKISKVHESTESLIDEGTDMNEGQLMGEFEMDSRQLEAESWSQAVDSKCVRQQKKDVVKRQDVIYELMQTEMHHVRTLKIMSDVYSRGMGTELQMEQQVLDKIFPCLENLLNIHSQFFQRILERKKESLIEKSEKNFVIKRIGDILVDQV</sequence>
<feature type="domain" description="DH" evidence="2">
    <location>
        <begin position="168"/>
        <end position="259"/>
    </location>
</feature>
<dbReference type="PANTHER" id="PTHR13944:SF18">
    <property type="entry name" value="A-KINASE ANCHOR PROTEIN 13"/>
    <property type="match status" value="1"/>
</dbReference>
<evidence type="ECO:0000313" key="4">
    <source>
        <dbReference type="Proteomes" id="UP000694892"/>
    </source>
</evidence>
<dbReference type="AlphaFoldDB" id="A0A974DDH1"/>
<proteinExistence type="predicted"/>
<feature type="non-terminal residue" evidence="3">
    <location>
        <position position="1"/>
    </location>
</feature>
<protein>
    <recommendedName>
        <fullName evidence="2">DH domain-containing protein</fullName>
    </recommendedName>
</protein>
<dbReference type="GO" id="GO:0071875">
    <property type="term" value="P:adrenergic receptor signaling pathway"/>
    <property type="evidence" value="ECO:0007669"/>
    <property type="project" value="TreeGrafter"/>
</dbReference>
<name>A0A974DDH1_XENLA</name>
<evidence type="ECO:0000313" key="3">
    <source>
        <dbReference type="EMBL" id="OCT89758.1"/>
    </source>
</evidence>
<dbReference type="PROSITE" id="PS50010">
    <property type="entry name" value="DH_2"/>
    <property type="match status" value="1"/>
</dbReference>
<reference evidence="4" key="1">
    <citation type="journal article" date="2016" name="Nature">
        <title>Genome evolution in the allotetraploid frog Xenopus laevis.</title>
        <authorList>
            <person name="Session A.M."/>
            <person name="Uno Y."/>
            <person name="Kwon T."/>
            <person name="Chapman J.A."/>
            <person name="Toyoda A."/>
            <person name="Takahashi S."/>
            <person name="Fukui A."/>
            <person name="Hikosaka A."/>
            <person name="Suzuki A."/>
            <person name="Kondo M."/>
            <person name="van Heeringen S.J."/>
            <person name="Quigley I."/>
            <person name="Heinz S."/>
            <person name="Ogino H."/>
            <person name="Ochi H."/>
            <person name="Hellsten U."/>
            <person name="Lyons J.B."/>
            <person name="Simakov O."/>
            <person name="Putnam N."/>
            <person name="Stites J."/>
            <person name="Kuroki Y."/>
            <person name="Tanaka T."/>
            <person name="Michiue T."/>
            <person name="Watanabe M."/>
            <person name="Bogdanovic O."/>
            <person name="Lister R."/>
            <person name="Georgiou G."/>
            <person name="Paranjpe S.S."/>
            <person name="van Kruijsbergen I."/>
            <person name="Shu S."/>
            <person name="Carlson J."/>
            <person name="Kinoshita T."/>
            <person name="Ohta Y."/>
            <person name="Mawaribuchi S."/>
            <person name="Jenkins J."/>
            <person name="Grimwood J."/>
            <person name="Schmutz J."/>
            <person name="Mitros T."/>
            <person name="Mozaffari S.V."/>
            <person name="Suzuki Y."/>
            <person name="Haramoto Y."/>
            <person name="Yamamoto T.S."/>
            <person name="Takagi C."/>
            <person name="Heald R."/>
            <person name="Miller K."/>
            <person name="Haudenschild C."/>
            <person name="Kitzman J."/>
            <person name="Nakayama T."/>
            <person name="Izutsu Y."/>
            <person name="Robert J."/>
            <person name="Fortriede J."/>
            <person name="Burns K."/>
            <person name="Lotay V."/>
            <person name="Karimi K."/>
            <person name="Yasuoka Y."/>
            <person name="Dichmann D.S."/>
            <person name="Flajnik M.F."/>
            <person name="Houston D.W."/>
            <person name="Shendure J."/>
            <person name="DuPasquier L."/>
            <person name="Vize P.D."/>
            <person name="Zorn A.M."/>
            <person name="Ito M."/>
            <person name="Marcotte E.M."/>
            <person name="Wallingford J.B."/>
            <person name="Ito Y."/>
            <person name="Asashima M."/>
            <person name="Ueno N."/>
            <person name="Matsuda Y."/>
            <person name="Veenstra G.J."/>
            <person name="Fujiyama A."/>
            <person name="Harland R.M."/>
            <person name="Taira M."/>
            <person name="Rokhsar D.S."/>
        </authorList>
    </citation>
    <scope>NUCLEOTIDE SEQUENCE [LARGE SCALE GENOMIC DNA]</scope>
    <source>
        <strain evidence="4">J</strain>
    </source>
</reference>
<dbReference type="InterPro" id="IPR035899">
    <property type="entry name" value="DBL_dom_sf"/>
</dbReference>
<evidence type="ECO:0000259" key="2">
    <source>
        <dbReference type="PROSITE" id="PS50010"/>
    </source>
</evidence>